<feature type="transmembrane region" description="Helical" evidence="1">
    <location>
        <begin position="24"/>
        <end position="45"/>
    </location>
</feature>
<protein>
    <submittedName>
        <fullName evidence="2">Uncharacterized protein</fullName>
    </submittedName>
</protein>
<keyword evidence="1" id="KW-0812">Transmembrane</keyword>
<dbReference type="Proteomes" id="UP001497527">
    <property type="component" value="Unassembled WGS sequence"/>
</dbReference>
<comment type="caution">
    <text evidence="2">The sequence shown here is derived from an EMBL/GenBank/DDBJ whole genome shotgun (WGS) entry which is preliminary data.</text>
</comment>
<gene>
    <name evidence="2" type="ORF">T190423A01A_40231</name>
</gene>
<keyword evidence="3" id="KW-1185">Reference proteome</keyword>
<proteinExistence type="predicted"/>
<sequence>MYCIIETGDVLGLGGKENKMKGSFSFFLIQGIICTPLLGFIFSSVKSLVVISDVL</sequence>
<accession>A0ABM9PDY7</accession>
<keyword evidence="1" id="KW-0472">Membrane</keyword>
<evidence type="ECO:0000256" key="1">
    <source>
        <dbReference type="SAM" id="Phobius"/>
    </source>
</evidence>
<organism evidence="2 3">
    <name type="scientific">Tenacibaculum polynesiense</name>
    <dbReference type="NCBI Taxonomy" id="3137857"/>
    <lineage>
        <taxon>Bacteria</taxon>
        <taxon>Pseudomonadati</taxon>
        <taxon>Bacteroidota</taxon>
        <taxon>Flavobacteriia</taxon>
        <taxon>Flavobacteriales</taxon>
        <taxon>Flavobacteriaceae</taxon>
        <taxon>Tenacibaculum</taxon>
    </lineage>
</organism>
<name>A0ABM9PDY7_9FLAO</name>
<keyword evidence="1" id="KW-1133">Transmembrane helix</keyword>
<evidence type="ECO:0000313" key="2">
    <source>
        <dbReference type="EMBL" id="CAL2103638.1"/>
    </source>
</evidence>
<dbReference type="EMBL" id="CAXJIO010000013">
    <property type="protein sequence ID" value="CAL2103638.1"/>
    <property type="molecule type" value="Genomic_DNA"/>
</dbReference>
<reference evidence="2 3" key="1">
    <citation type="submission" date="2024-05" db="EMBL/GenBank/DDBJ databases">
        <authorList>
            <person name="Duchaud E."/>
        </authorList>
    </citation>
    <scope>NUCLEOTIDE SEQUENCE [LARGE SCALE GENOMIC DNA]</scope>
    <source>
        <strain evidence="2">Ena-SAMPLE-TAB-13-05-2024-13:56:06:370-140308</strain>
    </source>
</reference>
<evidence type="ECO:0000313" key="3">
    <source>
        <dbReference type="Proteomes" id="UP001497527"/>
    </source>
</evidence>